<dbReference type="EMBL" id="BDGG01000005">
    <property type="protein sequence ID" value="GAU99285.1"/>
    <property type="molecule type" value="Genomic_DNA"/>
</dbReference>
<reference evidence="2 3" key="1">
    <citation type="journal article" date="2016" name="Nat. Commun.">
        <title>Extremotolerant tardigrade genome and improved radiotolerance of human cultured cells by tardigrade-unique protein.</title>
        <authorList>
            <person name="Hashimoto T."/>
            <person name="Horikawa D.D."/>
            <person name="Saito Y."/>
            <person name="Kuwahara H."/>
            <person name="Kozuka-Hata H."/>
            <person name="Shin-I T."/>
            <person name="Minakuchi Y."/>
            <person name="Ohishi K."/>
            <person name="Motoyama A."/>
            <person name="Aizu T."/>
            <person name="Enomoto A."/>
            <person name="Kondo K."/>
            <person name="Tanaka S."/>
            <person name="Hara Y."/>
            <person name="Koshikawa S."/>
            <person name="Sagara H."/>
            <person name="Miura T."/>
            <person name="Yokobori S."/>
            <person name="Miyagawa K."/>
            <person name="Suzuki Y."/>
            <person name="Kubo T."/>
            <person name="Oyama M."/>
            <person name="Kohara Y."/>
            <person name="Fujiyama A."/>
            <person name="Arakawa K."/>
            <person name="Katayama T."/>
            <person name="Toyoda A."/>
            <person name="Kunieda T."/>
        </authorList>
    </citation>
    <scope>NUCLEOTIDE SEQUENCE [LARGE SCALE GENOMIC DNA]</scope>
    <source>
        <strain evidence="2 3">YOKOZUNA-1</strain>
    </source>
</reference>
<feature type="compositionally biased region" description="Basic and acidic residues" evidence="1">
    <location>
        <begin position="30"/>
        <end position="40"/>
    </location>
</feature>
<feature type="compositionally biased region" description="Acidic residues" evidence="1">
    <location>
        <begin position="158"/>
        <end position="180"/>
    </location>
</feature>
<sequence>MFSDSLMLQNVENDAKASGVSDVFMEARIKNKKTAQKDRATSPQPTEKTRIPPSLTPVLFDGVSSVRDRGEGGSRRGATAEPGVDAPPKIIEPLLDPADGLPTISSDELEKSSNEELETVNETVDAITVFTDFMDLSDADEQKKHKNAANAEETKREEDEDENGEDVEGDEDDEDNEESDCVTNVSGKLSGKELKVLRCTAMLSMKFEASKGKGRGHGDDRPLKRNLTLSPTGLENFLELFERTELDQILAPRRLHTLEEVSSDEEPCTSNSKKTTKRPEKTADTQKAERAEKAGVTKKKSQDENSKSVKPAQPASAKETRESSVDRAVRYLMSL</sequence>
<feature type="region of interest" description="Disordered" evidence="1">
    <location>
        <begin position="30"/>
        <end position="117"/>
    </location>
</feature>
<accession>A0A1D1VET7</accession>
<feature type="compositionally biased region" description="Basic and acidic residues" evidence="1">
    <location>
        <begin position="318"/>
        <end position="329"/>
    </location>
</feature>
<comment type="caution">
    <text evidence="2">The sequence shown here is derived from an EMBL/GenBank/DDBJ whole genome shotgun (WGS) entry which is preliminary data.</text>
</comment>
<name>A0A1D1VET7_RAMVA</name>
<feature type="region of interest" description="Disordered" evidence="1">
    <location>
        <begin position="258"/>
        <end position="335"/>
    </location>
</feature>
<protein>
    <submittedName>
        <fullName evidence="2">Uncharacterized protein</fullName>
    </submittedName>
</protein>
<keyword evidence="3" id="KW-1185">Reference proteome</keyword>
<feature type="compositionally biased region" description="Basic and acidic residues" evidence="1">
    <location>
        <begin position="277"/>
        <end position="307"/>
    </location>
</feature>
<evidence type="ECO:0000256" key="1">
    <source>
        <dbReference type="SAM" id="MobiDB-lite"/>
    </source>
</evidence>
<organism evidence="2 3">
    <name type="scientific">Ramazzottius varieornatus</name>
    <name type="common">Water bear</name>
    <name type="synonym">Tardigrade</name>
    <dbReference type="NCBI Taxonomy" id="947166"/>
    <lineage>
        <taxon>Eukaryota</taxon>
        <taxon>Metazoa</taxon>
        <taxon>Ecdysozoa</taxon>
        <taxon>Tardigrada</taxon>
        <taxon>Eutardigrada</taxon>
        <taxon>Parachela</taxon>
        <taxon>Hypsibioidea</taxon>
        <taxon>Ramazzottiidae</taxon>
        <taxon>Ramazzottius</taxon>
    </lineage>
</organism>
<feature type="compositionally biased region" description="Basic and acidic residues" evidence="1">
    <location>
        <begin position="208"/>
        <end position="223"/>
    </location>
</feature>
<evidence type="ECO:0000313" key="2">
    <source>
        <dbReference type="EMBL" id="GAU99285.1"/>
    </source>
</evidence>
<feature type="region of interest" description="Disordered" evidence="1">
    <location>
        <begin position="141"/>
        <end position="187"/>
    </location>
</feature>
<feature type="region of interest" description="Disordered" evidence="1">
    <location>
        <begin position="206"/>
        <end position="227"/>
    </location>
</feature>
<evidence type="ECO:0000313" key="3">
    <source>
        <dbReference type="Proteomes" id="UP000186922"/>
    </source>
</evidence>
<proteinExistence type="predicted"/>
<dbReference type="AlphaFoldDB" id="A0A1D1VET7"/>
<gene>
    <name evidence="2" type="primary">RvY_10311-1</name>
    <name evidence="2" type="synonym">RvY_10311.1</name>
    <name evidence="2" type="ORF">RvY_10311</name>
</gene>
<dbReference type="Proteomes" id="UP000186922">
    <property type="component" value="Unassembled WGS sequence"/>
</dbReference>